<sequence>MLSQYLKQPVYWYDWMMSKGDPRTSDWPLLGSPFPILSIIASYVYFVKVLGPVWMKNKKPYSIGRVVIVYNIIQVILSAFFFFYGGSMTYLSTKYNWLCQPISYATDPETMTLVNLGWYYLLLKIFEFTDTIFFILRKKFTHISALHVVHHSSVAWGIWIGMKFGAGGHNAFFPFINCFVHMIMYAYYCLAALGPHMKPYLWWKKYLTIMQMVQFVVAFIHGVLPLYFDCDFPPGFVYIIIGHAALFLVMFFNFYKKAYRKDVSEKTRAEEESNCYDGQGRVDENLVNFNGFHENGNVHKRR</sequence>
<comment type="catalytic activity">
    <reaction evidence="10">
        <text>a very-long-chain acyl-CoA + malonyl-CoA + H(+) = a very-long-chain 3-oxoacyl-CoA + CO2 + CoA</text>
        <dbReference type="Rhea" id="RHEA:32727"/>
        <dbReference type="ChEBI" id="CHEBI:15378"/>
        <dbReference type="ChEBI" id="CHEBI:16526"/>
        <dbReference type="ChEBI" id="CHEBI:57287"/>
        <dbReference type="ChEBI" id="CHEBI:57384"/>
        <dbReference type="ChEBI" id="CHEBI:90725"/>
        <dbReference type="ChEBI" id="CHEBI:90736"/>
        <dbReference type="EC" id="2.3.1.199"/>
    </reaction>
</comment>
<gene>
    <name evidence="12 13 14" type="primary">LOC106464651</name>
</gene>
<keyword evidence="9 10" id="KW-0275">Fatty acid biosynthesis</keyword>
<evidence type="ECO:0000256" key="4">
    <source>
        <dbReference type="ARBA" id="ARBA00022692"/>
    </source>
</evidence>
<evidence type="ECO:0000256" key="9">
    <source>
        <dbReference type="ARBA" id="ARBA00023160"/>
    </source>
</evidence>
<dbReference type="EC" id="2.3.1.199" evidence="10"/>
<organism evidence="11 14">
    <name type="scientific">Limulus polyphemus</name>
    <name type="common">Atlantic horseshoe crab</name>
    <dbReference type="NCBI Taxonomy" id="6850"/>
    <lineage>
        <taxon>Eukaryota</taxon>
        <taxon>Metazoa</taxon>
        <taxon>Ecdysozoa</taxon>
        <taxon>Arthropoda</taxon>
        <taxon>Chelicerata</taxon>
        <taxon>Merostomata</taxon>
        <taxon>Xiphosura</taxon>
        <taxon>Limulidae</taxon>
        <taxon>Limulus</taxon>
    </lineage>
</organism>
<evidence type="ECO:0000256" key="3">
    <source>
        <dbReference type="ARBA" id="ARBA00022679"/>
    </source>
</evidence>
<keyword evidence="8 10" id="KW-0472">Membrane</keyword>
<evidence type="ECO:0000256" key="6">
    <source>
        <dbReference type="ARBA" id="ARBA00022989"/>
    </source>
</evidence>
<keyword evidence="6 10" id="KW-1133">Transmembrane helix</keyword>
<dbReference type="Pfam" id="PF01151">
    <property type="entry name" value="ELO"/>
    <property type="match status" value="1"/>
</dbReference>
<dbReference type="InterPro" id="IPR002076">
    <property type="entry name" value="ELO_fam"/>
</dbReference>
<feature type="transmembrane region" description="Helical" evidence="10">
    <location>
        <begin position="206"/>
        <end position="224"/>
    </location>
</feature>
<keyword evidence="3 10" id="KW-0808">Transferase</keyword>
<evidence type="ECO:0000313" key="14">
    <source>
        <dbReference type="RefSeq" id="XP_022248111.1"/>
    </source>
</evidence>
<dbReference type="RefSeq" id="XP_022248111.1">
    <property type="nucleotide sequence ID" value="XM_022392403.1"/>
</dbReference>
<evidence type="ECO:0000256" key="2">
    <source>
        <dbReference type="ARBA" id="ARBA00022516"/>
    </source>
</evidence>
<proteinExistence type="inferred from homology"/>
<feature type="transmembrane region" description="Helical" evidence="10">
    <location>
        <begin position="148"/>
        <end position="166"/>
    </location>
</feature>
<feature type="transmembrane region" description="Helical" evidence="10">
    <location>
        <begin position="172"/>
        <end position="194"/>
    </location>
</feature>
<dbReference type="RefSeq" id="XP_013780264.1">
    <property type="nucleotide sequence ID" value="XM_013924810.2"/>
</dbReference>
<feature type="transmembrane region" description="Helical" evidence="10">
    <location>
        <begin position="27"/>
        <end position="46"/>
    </location>
</feature>
<comment type="subcellular location">
    <subcellularLocation>
        <location evidence="1">Membrane</location>
        <topology evidence="1">Multi-pass membrane protein</topology>
    </subcellularLocation>
</comment>
<keyword evidence="2 10" id="KW-0444">Lipid biosynthesis</keyword>
<evidence type="ECO:0000313" key="13">
    <source>
        <dbReference type="RefSeq" id="XP_022248110.1"/>
    </source>
</evidence>
<dbReference type="GeneID" id="106464651"/>
<keyword evidence="7 10" id="KW-0443">Lipid metabolism</keyword>
<evidence type="ECO:0000256" key="1">
    <source>
        <dbReference type="ARBA" id="ARBA00004141"/>
    </source>
</evidence>
<feature type="transmembrane region" description="Helical" evidence="10">
    <location>
        <begin position="236"/>
        <end position="255"/>
    </location>
</feature>
<keyword evidence="4 10" id="KW-0812">Transmembrane</keyword>
<feature type="transmembrane region" description="Helical" evidence="10">
    <location>
        <begin position="117"/>
        <end position="136"/>
    </location>
</feature>
<evidence type="ECO:0000256" key="5">
    <source>
        <dbReference type="ARBA" id="ARBA00022832"/>
    </source>
</evidence>
<feature type="transmembrane region" description="Helical" evidence="10">
    <location>
        <begin position="67"/>
        <end position="86"/>
    </location>
</feature>
<evidence type="ECO:0000256" key="7">
    <source>
        <dbReference type="ARBA" id="ARBA00023098"/>
    </source>
</evidence>
<dbReference type="PANTHER" id="PTHR11157:SF69">
    <property type="entry name" value="ELONGATION OF VERY LONG CHAIN FATTY ACIDS PROTEIN 7"/>
    <property type="match status" value="1"/>
</dbReference>
<keyword evidence="5 10" id="KW-0276">Fatty acid metabolism</keyword>
<dbReference type="RefSeq" id="XP_022248110.1">
    <property type="nucleotide sequence ID" value="XM_022392402.1"/>
</dbReference>
<name>A0ABM1SWV5_LIMPO</name>
<comment type="similarity">
    <text evidence="10">Belongs to the ELO family.</text>
</comment>
<evidence type="ECO:0000313" key="11">
    <source>
        <dbReference type="Proteomes" id="UP000694941"/>
    </source>
</evidence>
<evidence type="ECO:0000313" key="12">
    <source>
        <dbReference type="RefSeq" id="XP_013780264.1"/>
    </source>
</evidence>
<dbReference type="PANTHER" id="PTHR11157">
    <property type="entry name" value="FATTY ACID ACYL TRANSFERASE-RELATED"/>
    <property type="match status" value="1"/>
</dbReference>
<reference evidence="12 13" key="1">
    <citation type="submission" date="2025-05" db="UniProtKB">
        <authorList>
            <consortium name="RefSeq"/>
        </authorList>
    </citation>
    <scope>IDENTIFICATION</scope>
    <source>
        <tissue evidence="12 13">Muscle</tissue>
    </source>
</reference>
<protein>
    <recommendedName>
        <fullName evidence="10">Elongation of very long chain fatty acids protein</fullName>
        <ecNumber evidence="10">2.3.1.199</ecNumber>
    </recommendedName>
    <alternativeName>
        <fullName evidence="10">Very-long-chain 3-oxoacyl-CoA synthase</fullName>
    </alternativeName>
</protein>
<keyword evidence="11" id="KW-1185">Reference proteome</keyword>
<dbReference type="Proteomes" id="UP000694941">
    <property type="component" value="Unplaced"/>
</dbReference>
<accession>A0ABM1SWV5</accession>
<evidence type="ECO:0000256" key="10">
    <source>
        <dbReference type="RuleBase" id="RU361115"/>
    </source>
</evidence>
<evidence type="ECO:0000256" key="8">
    <source>
        <dbReference type="ARBA" id="ARBA00023136"/>
    </source>
</evidence>